<evidence type="ECO:0000256" key="4">
    <source>
        <dbReference type="ARBA" id="ARBA00022989"/>
    </source>
</evidence>
<feature type="region of interest" description="Disordered" evidence="6">
    <location>
        <begin position="412"/>
        <end position="432"/>
    </location>
</feature>
<reference evidence="10" key="1">
    <citation type="submission" date="2014-11" db="EMBL/GenBank/DDBJ databases">
        <authorList>
            <person name="Otto D Thomas"/>
            <person name="Naeem Raeece"/>
        </authorList>
    </citation>
    <scope>NUCLEOTIDE SEQUENCE</scope>
</reference>
<evidence type="ECO:0000313" key="10">
    <source>
        <dbReference type="EMBL" id="CEM44700.1"/>
    </source>
</evidence>
<sequence length="447" mass="47259">MRARTLVALACVASASVGQAFHLGGDKSPFLGALKQSSKLQDRRRRHSALVQRIRFEDAQATKQLPREDAERNAESFSPLDVPSVSGMGNPALSLKEPGQEADQLREAFWKAGLVVMAFIWASNFPIIRLSEGGNGGAGLAPSLFCAARFSVAAAALLPFLLNAPVGALAGGAECGIYIALGYLGQAIGLMSTTANKGAFICSLQVVWVTLVNSVLHRHLPLSAVASALFSVVGVGLLELEGNSFAGLSTGDLWCLAQPVFFGTSYIRLAAVAGKYPQHANAIAAAQVLVVALISLAWAQFDGHLTTSEISPMFEDQGMVASVMWTGLISTAATIVLQTEAFKRVSAGDAAVLISTEPFWAALLSVVLLGEHMRPQDWVGGSFILAACLVSEMELDMEELRAALGWYPADEAGESVEGGKEGEEETEKSLLPQGLKRLKEKLSQSSS</sequence>
<comment type="subcellular location">
    <subcellularLocation>
        <location evidence="1">Cell membrane</location>
        <topology evidence="1">Multi-pass membrane protein</topology>
    </subcellularLocation>
</comment>
<evidence type="ECO:0000256" key="1">
    <source>
        <dbReference type="ARBA" id="ARBA00004651"/>
    </source>
</evidence>
<feature type="transmembrane region" description="Helical" evidence="7">
    <location>
        <begin position="222"/>
        <end position="241"/>
    </location>
</feature>
<evidence type="ECO:0000256" key="2">
    <source>
        <dbReference type="ARBA" id="ARBA00022475"/>
    </source>
</evidence>
<gene>
    <name evidence="10" type="ORF">Cvel_28527</name>
</gene>
<feature type="chain" id="PRO_5005191914" description="EamA domain-containing protein" evidence="8">
    <location>
        <begin position="21"/>
        <end position="447"/>
    </location>
</feature>
<protein>
    <recommendedName>
        <fullName evidence="9">EamA domain-containing protein</fullName>
    </recommendedName>
</protein>
<organism evidence="10">
    <name type="scientific">Chromera velia CCMP2878</name>
    <dbReference type="NCBI Taxonomy" id="1169474"/>
    <lineage>
        <taxon>Eukaryota</taxon>
        <taxon>Sar</taxon>
        <taxon>Alveolata</taxon>
        <taxon>Colpodellida</taxon>
        <taxon>Chromeraceae</taxon>
        <taxon>Chromera</taxon>
    </lineage>
</organism>
<keyword evidence="8" id="KW-0732">Signal</keyword>
<feature type="transmembrane region" description="Helical" evidence="7">
    <location>
        <begin position="319"/>
        <end position="338"/>
    </location>
</feature>
<keyword evidence="3 7" id="KW-0812">Transmembrane</keyword>
<name>A0A0G4HKA7_9ALVE</name>
<feature type="transmembrane region" description="Helical" evidence="7">
    <location>
        <begin position="198"/>
        <end position="216"/>
    </location>
</feature>
<evidence type="ECO:0000256" key="7">
    <source>
        <dbReference type="SAM" id="Phobius"/>
    </source>
</evidence>
<evidence type="ECO:0000256" key="6">
    <source>
        <dbReference type="SAM" id="MobiDB-lite"/>
    </source>
</evidence>
<dbReference type="PANTHER" id="PTHR42920:SF5">
    <property type="entry name" value="EAMA DOMAIN-CONTAINING PROTEIN"/>
    <property type="match status" value="1"/>
</dbReference>
<evidence type="ECO:0000256" key="3">
    <source>
        <dbReference type="ARBA" id="ARBA00022692"/>
    </source>
</evidence>
<dbReference type="InterPro" id="IPR037185">
    <property type="entry name" value="EmrE-like"/>
</dbReference>
<dbReference type="PANTHER" id="PTHR42920">
    <property type="entry name" value="OS03G0707200 PROTEIN-RELATED"/>
    <property type="match status" value="1"/>
</dbReference>
<keyword evidence="2" id="KW-1003">Cell membrane</keyword>
<dbReference type="AlphaFoldDB" id="A0A0G4HKA7"/>
<dbReference type="InterPro" id="IPR051258">
    <property type="entry name" value="Diverse_Substrate_Transporter"/>
</dbReference>
<dbReference type="GO" id="GO:0005886">
    <property type="term" value="C:plasma membrane"/>
    <property type="evidence" value="ECO:0007669"/>
    <property type="project" value="UniProtKB-SubCell"/>
</dbReference>
<feature type="domain" description="EamA" evidence="9">
    <location>
        <begin position="250"/>
        <end position="390"/>
    </location>
</feature>
<feature type="signal peptide" evidence="8">
    <location>
        <begin position="1"/>
        <end position="20"/>
    </location>
</feature>
<dbReference type="InterPro" id="IPR000620">
    <property type="entry name" value="EamA_dom"/>
</dbReference>
<keyword evidence="4 7" id="KW-1133">Transmembrane helix</keyword>
<dbReference type="PhylomeDB" id="A0A0G4HKA7"/>
<proteinExistence type="predicted"/>
<feature type="transmembrane region" description="Helical" evidence="7">
    <location>
        <begin position="253"/>
        <end position="273"/>
    </location>
</feature>
<feature type="transmembrane region" description="Helical" evidence="7">
    <location>
        <begin position="279"/>
        <end position="299"/>
    </location>
</feature>
<evidence type="ECO:0000259" key="9">
    <source>
        <dbReference type="Pfam" id="PF00892"/>
    </source>
</evidence>
<feature type="transmembrane region" description="Helical" evidence="7">
    <location>
        <begin position="140"/>
        <end position="162"/>
    </location>
</feature>
<keyword evidence="5 7" id="KW-0472">Membrane</keyword>
<dbReference type="Pfam" id="PF00892">
    <property type="entry name" value="EamA"/>
    <property type="match status" value="1"/>
</dbReference>
<dbReference type="SUPFAM" id="SSF103481">
    <property type="entry name" value="Multidrug resistance efflux transporter EmrE"/>
    <property type="match status" value="1"/>
</dbReference>
<evidence type="ECO:0000256" key="8">
    <source>
        <dbReference type="SAM" id="SignalP"/>
    </source>
</evidence>
<accession>A0A0G4HKA7</accession>
<evidence type="ECO:0000256" key="5">
    <source>
        <dbReference type="ARBA" id="ARBA00023136"/>
    </source>
</evidence>
<dbReference type="VEuPathDB" id="CryptoDB:Cvel_28527"/>
<dbReference type="EMBL" id="CDMZ01002994">
    <property type="protein sequence ID" value="CEM44700.1"/>
    <property type="molecule type" value="Genomic_DNA"/>
</dbReference>